<dbReference type="VEuPathDB" id="FungiDB:RhiirFUN_021602"/>
<proteinExistence type="predicted"/>
<name>A0A915ZBC8_9GLOM</name>
<accession>A0A915ZBC8</accession>
<dbReference type="OrthoDB" id="2421660at2759"/>
<dbReference type="VEuPathDB" id="FungiDB:RhiirFUN_025827"/>
<comment type="caution">
    <text evidence="1">The sequence shown here is derived from an EMBL/GenBank/DDBJ whole genome shotgun (WGS) entry which is preliminary data.</text>
</comment>
<sequence>MIELNNKEDVTIYELPNEEDYGEKVNYELYELSNNESYILSNEKVDYKLPIEEVDDKISNDCEMSNEIQKLFDNNEYFSEDELSDDYEEFNFNIKDGLCSDNDDDNEVQSKEISDKIVDKALNSEQMPHTDGEFAPYFKNVTEALMFCWIQKHNISTRAYDELVDIINHPKFKKIYNCGDFVVYKETVSKIGRILAIVEMHGELKIIIQRVLRFDELPKNLQSNDRRKRSHIEVWLLDCNQ</sequence>
<dbReference type="AlphaFoldDB" id="A0A915ZBC8"/>
<gene>
    <name evidence="1" type="ORF">CHRIB12_LOCUS11548</name>
</gene>
<dbReference type="EMBL" id="CAGKOT010000024">
    <property type="protein sequence ID" value="CAB5368045.1"/>
    <property type="molecule type" value="Genomic_DNA"/>
</dbReference>
<protein>
    <submittedName>
        <fullName evidence="1">Uncharacterized protein</fullName>
    </submittedName>
</protein>
<dbReference type="Proteomes" id="UP000684084">
    <property type="component" value="Unassembled WGS sequence"/>
</dbReference>
<reference evidence="1" key="1">
    <citation type="submission" date="2020-05" db="EMBL/GenBank/DDBJ databases">
        <authorList>
            <person name="Rincon C."/>
            <person name="Sanders R I."/>
            <person name="Robbins C."/>
            <person name="Chaturvedi A."/>
        </authorList>
    </citation>
    <scope>NUCLEOTIDE SEQUENCE</scope>
    <source>
        <strain evidence="1">CHB12</strain>
    </source>
</reference>
<evidence type="ECO:0000313" key="2">
    <source>
        <dbReference type="Proteomes" id="UP000684084"/>
    </source>
</evidence>
<evidence type="ECO:0000313" key="1">
    <source>
        <dbReference type="EMBL" id="CAB5368045.1"/>
    </source>
</evidence>
<organism evidence="1 2">
    <name type="scientific">Rhizophagus irregularis</name>
    <dbReference type="NCBI Taxonomy" id="588596"/>
    <lineage>
        <taxon>Eukaryota</taxon>
        <taxon>Fungi</taxon>
        <taxon>Fungi incertae sedis</taxon>
        <taxon>Mucoromycota</taxon>
        <taxon>Glomeromycotina</taxon>
        <taxon>Glomeromycetes</taxon>
        <taxon>Glomerales</taxon>
        <taxon>Glomeraceae</taxon>
        <taxon>Rhizophagus</taxon>
    </lineage>
</organism>